<dbReference type="Gene3D" id="3.40.50.12580">
    <property type="match status" value="1"/>
</dbReference>
<dbReference type="AlphaFoldDB" id="A0A165M2U2"/>
<protein>
    <recommendedName>
        <fullName evidence="3">UDP-N-acetylglucosamine 2-epimerase domain-containing protein</fullName>
    </recommendedName>
</protein>
<dbReference type="SUPFAM" id="SSF53756">
    <property type="entry name" value="UDP-Glycosyltransferase/glycogen phosphorylase"/>
    <property type="match status" value="1"/>
</dbReference>
<evidence type="ECO:0000313" key="2">
    <source>
        <dbReference type="Proteomes" id="UP000076481"/>
    </source>
</evidence>
<evidence type="ECO:0000313" key="1">
    <source>
        <dbReference type="EMBL" id="KZK74747.1"/>
    </source>
</evidence>
<organism evidence="1 2">
    <name type="scientific">Pelodictyon luteolum</name>
    <dbReference type="NCBI Taxonomy" id="1100"/>
    <lineage>
        <taxon>Bacteria</taxon>
        <taxon>Pseudomonadati</taxon>
        <taxon>Chlorobiota</taxon>
        <taxon>Chlorobiia</taxon>
        <taxon>Chlorobiales</taxon>
        <taxon>Chlorobiaceae</taxon>
        <taxon>Chlorobium/Pelodictyon group</taxon>
        <taxon>Pelodictyon</taxon>
    </lineage>
</organism>
<gene>
    <name evidence="1" type="ORF">A3K90_04700</name>
</gene>
<dbReference type="EMBL" id="LVWG01000019">
    <property type="protein sequence ID" value="KZK74747.1"/>
    <property type="molecule type" value="Genomic_DNA"/>
</dbReference>
<evidence type="ECO:0008006" key="3">
    <source>
        <dbReference type="Google" id="ProtNLM"/>
    </source>
</evidence>
<comment type="caution">
    <text evidence="1">The sequence shown here is derived from an EMBL/GenBank/DDBJ whole genome shotgun (WGS) entry which is preliminary data.</text>
</comment>
<dbReference type="Proteomes" id="UP000076481">
    <property type="component" value="Unassembled WGS sequence"/>
</dbReference>
<dbReference type="RefSeq" id="WP_303681141.1">
    <property type="nucleotide sequence ID" value="NZ_LVWG01000019.1"/>
</dbReference>
<sequence length="322" mass="36650">MKKRALFICGSMNQTTQMHQIAEKLPEFDRWFSPFYSDGILGAAADAGLLEFTIMGHSRRERARNYLLLNELQIDAGGLLHDYDLVVTCTDLIVPHNIRTRRIVLVQEGMTEPETVLFHLARNFRWIPRWIAGTATTGLSGAYSRFCVASEGYRDLFIQKGVDPGKIVVTSMPNFDDCRRYLENDFEHHGYVLACTSDNRETFIYENRRRHIERCLELAGGGQLIFKLHPNENVLRATREIERYAPGCLVYSEGRTEEMIANARMLIAQFSSTIFVGSALEKEVHCGLSSEELKRLTPEQNRSAARRIADVCRLVADGNPDQ</sequence>
<accession>A0A165M2U2</accession>
<dbReference type="InterPro" id="IPR043148">
    <property type="entry name" value="TagF_C"/>
</dbReference>
<reference evidence="1 2" key="1">
    <citation type="submission" date="2016-03" db="EMBL/GenBank/DDBJ databases">
        <title>Speciation and ecological success in dimly lit waters: horizontal gene transfer in a green sulfur bacteria bloom unveiled by metagenomic assembly.</title>
        <authorList>
            <person name="Llorens-Mares T."/>
            <person name="Liu Z."/>
            <person name="Allen L.Z."/>
            <person name="Rusch D.B."/>
            <person name="Craig M.T."/>
            <person name="Dupont C.L."/>
            <person name="Bryant D.A."/>
            <person name="Casamayor E.O."/>
        </authorList>
    </citation>
    <scope>NUCLEOTIDE SEQUENCE [LARGE SCALE GENOMIC DNA]</scope>
    <source>
        <strain evidence="1">CIII</strain>
    </source>
</reference>
<proteinExistence type="predicted"/>
<name>A0A165M2U2_PELLU</name>